<reference evidence="3" key="1">
    <citation type="journal article" date="2021" name="PeerJ">
        <title>Extensive microbial diversity within the chicken gut microbiome revealed by metagenomics and culture.</title>
        <authorList>
            <person name="Gilroy R."/>
            <person name="Ravi A."/>
            <person name="Getino M."/>
            <person name="Pursley I."/>
            <person name="Horton D.L."/>
            <person name="Alikhan N.F."/>
            <person name="Baker D."/>
            <person name="Gharbi K."/>
            <person name="Hall N."/>
            <person name="Watson M."/>
            <person name="Adriaenssens E.M."/>
            <person name="Foster-Nyarko E."/>
            <person name="Jarju S."/>
            <person name="Secka A."/>
            <person name="Antonio M."/>
            <person name="Oren A."/>
            <person name="Chaudhuri R.R."/>
            <person name="La Ragione R."/>
            <person name="Hildebrand F."/>
            <person name="Pallen M.J."/>
        </authorList>
    </citation>
    <scope>NUCLEOTIDE SEQUENCE</scope>
    <source>
        <strain evidence="3">CHK55-1828</strain>
    </source>
</reference>
<dbReference type="PROSITE" id="PS51257">
    <property type="entry name" value="PROKAR_LIPOPROTEIN"/>
    <property type="match status" value="1"/>
</dbReference>
<evidence type="ECO:0000259" key="2">
    <source>
        <dbReference type="PROSITE" id="PS51723"/>
    </source>
</evidence>
<dbReference type="InterPro" id="IPR041333">
    <property type="entry name" value="M60_C"/>
</dbReference>
<evidence type="ECO:0000313" key="4">
    <source>
        <dbReference type="Proteomes" id="UP000717835"/>
    </source>
</evidence>
<dbReference type="SMART" id="SM01276">
    <property type="entry name" value="M60-like"/>
    <property type="match status" value="1"/>
</dbReference>
<proteinExistence type="predicted"/>
<keyword evidence="1" id="KW-0732">Signal</keyword>
<name>A0A921HY90_9BACT</name>
<dbReference type="AlphaFoldDB" id="A0A921HY90"/>
<feature type="chain" id="PRO_5037203444" evidence="1">
    <location>
        <begin position="22"/>
        <end position="772"/>
    </location>
</feature>
<dbReference type="PANTHER" id="PTHR15730:SF5">
    <property type="entry name" value="SI:CH211-210B2.2-RELATED"/>
    <property type="match status" value="1"/>
</dbReference>
<evidence type="ECO:0000256" key="1">
    <source>
        <dbReference type="SAM" id="SignalP"/>
    </source>
</evidence>
<dbReference type="PROSITE" id="PS51723">
    <property type="entry name" value="PEPTIDASE_M60"/>
    <property type="match status" value="1"/>
</dbReference>
<protein>
    <submittedName>
        <fullName evidence="3">M60 family metallopeptidase</fullName>
    </submittedName>
</protein>
<dbReference type="Proteomes" id="UP000717835">
    <property type="component" value="Unassembled WGS sequence"/>
</dbReference>
<organism evidence="3 4">
    <name type="scientific">Mediterranea massiliensis</name>
    <dbReference type="NCBI Taxonomy" id="1841865"/>
    <lineage>
        <taxon>Bacteria</taxon>
        <taxon>Pseudomonadati</taxon>
        <taxon>Bacteroidota</taxon>
        <taxon>Bacteroidia</taxon>
        <taxon>Bacteroidales</taxon>
        <taxon>Bacteroidaceae</taxon>
        <taxon>Mediterranea</taxon>
    </lineage>
</organism>
<sequence>MKKISCLAACLCMLIGLAACSKEETPTVVVPPETEQPTIDDVIVEADIKVTPTGGKASEHQPGQDIENSFDGKFGADGQPYHSIWNQQAAFPVTLEYFFDQKPDIDYIIYHTRSGNGNFGEVDVYTATEAAPEYQLQGSYNFRMQNAASRIPFAQTLSKVTKIKFSVKSGLGGFVSCDEMEFYQKNPNKTLDQQLLTVFTDLACTQVKEEATDEAIQALPAYFASLATQLRNDTYDPWEKEFRIQSYQPYSDVEEWAQTLMTKRYSNLDNPTGIYVEAGDSVVVLVGPTHGQSLSLQCIGEEQTGDGTNTYVQTAASGETRFLQEGVNKVGFSQKGMLFLMYTANLSDKNAQPVTVHIAPGSGKVSGFFDLKTHQTNEKYQELIGKATYKYFCVRGERIMFYFHREQMKQAVPTDILSAINLWDDIISWEQELMGIEDVRPSQVNNHLFAISPEGSYMWASDYRIAFVYTYLNNILLKDNVMAAKDNAWGPAHEIGHIHQQAINWPGSTESSNNLFSNYVLYKLGKYCSRGSELSALATARCEKHQAWWNMGSATHQNEDTEIHMRMNWQLWNYYHRCGYKTDFWQTLFKLLREDRIVESDPGAAQLKFAMKASQAANENLTDFFEMWGFFEPVDATIEQYGTWNYRVTDTMIKEAKDFMAKFPAPKHAFYYLEDRKNGDVGIGNYKVGDVGYYTQFQDDVKITKEVGYSLSGQQVNVTDGDQAVAFEVRKDGKLLYFSNFFQFTVPSSISLEGAGIYAVQADGKRIACTAR</sequence>
<dbReference type="Gene3D" id="2.60.120.260">
    <property type="entry name" value="Galactose-binding domain-like"/>
    <property type="match status" value="1"/>
</dbReference>
<dbReference type="EMBL" id="DYVX01000094">
    <property type="protein sequence ID" value="HJF93000.1"/>
    <property type="molecule type" value="Genomic_DNA"/>
</dbReference>
<dbReference type="InterPro" id="IPR042279">
    <property type="entry name" value="Pep_M60_3"/>
</dbReference>
<dbReference type="Gene3D" id="1.10.390.30">
    <property type="entry name" value="Peptidase M60, enhancin-like domain 3"/>
    <property type="match status" value="1"/>
</dbReference>
<evidence type="ECO:0000313" key="3">
    <source>
        <dbReference type="EMBL" id="HJF93000.1"/>
    </source>
</evidence>
<dbReference type="Gene3D" id="2.60.120.1250">
    <property type="entry name" value="Peptidase M60, enhancin-like domain 1"/>
    <property type="match status" value="1"/>
</dbReference>
<feature type="domain" description="Peptidase M60" evidence="2">
    <location>
        <begin position="267"/>
        <end position="576"/>
    </location>
</feature>
<dbReference type="Pfam" id="PF18630">
    <property type="entry name" value="Peptidase_M60_C"/>
    <property type="match status" value="1"/>
</dbReference>
<dbReference type="InterPro" id="IPR031161">
    <property type="entry name" value="Peptidase_M60_dom"/>
</dbReference>
<dbReference type="Pfam" id="PF13402">
    <property type="entry name" value="Peptidase_M60"/>
    <property type="match status" value="1"/>
</dbReference>
<reference evidence="3" key="2">
    <citation type="submission" date="2021-09" db="EMBL/GenBank/DDBJ databases">
        <authorList>
            <person name="Gilroy R."/>
        </authorList>
    </citation>
    <scope>NUCLEOTIDE SEQUENCE</scope>
    <source>
        <strain evidence="3">CHK55-1828</strain>
    </source>
</reference>
<gene>
    <name evidence="3" type="ORF">K8W02_11570</name>
</gene>
<dbReference type="Gene3D" id="3.40.390.80">
    <property type="entry name" value="Peptidase M60, enhancin-like domain 2"/>
    <property type="match status" value="1"/>
</dbReference>
<dbReference type="RefSeq" id="WP_276828960.1">
    <property type="nucleotide sequence ID" value="NZ_CAUDDV010000003.1"/>
</dbReference>
<dbReference type="PANTHER" id="PTHR15730">
    <property type="entry name" value="EXPERIMENTAL AUTOIMMUNE PROSTATITIS ANTIGEN 2-RELATED"/>
    <property type="match status" value="1"/>
</dbReference>
<comment type="caution">
    <text evidence="3">The sequence shown here is derived from an EMBL/GenBank/DDBJ whole genome shotgun (WGS) entry which is preliminary data.</text>
</comment>
<dbReference type="InterPro" id="IPR051244">
    <property type="entry name" value="TCAF"/>
</dbReference>
<accession>A0A921HY90</accession>
<feature type="signal peptide" evidence="1">
    <location>
        <begin position="1"/>
        <end position="21"/>
    </location>
</feature>